<sequence>MSCGCANTNKNDGKQIVDLVRSKGKADFPLRTPHKIVCSNCKNTFIMNTHVDKCDHCNMTYGVTPCSSMEKENIKVAGINY</sequence>
<gene>
    <name evidence="1" type="ORF">VN21_11745</name>
</gene>
<accession>A0A0M3DE29</accession>
<dbReference type="AlphaFoldDB" id="A0A0M3DE29"/>
<reference evidence="1 2" key="1">
    <citation type="submission" date="2015-04" db="EMBL/GenBank/DDBJ databases">
        <title>Microcin producing Clostridium sp. JC272T.</title>
        <authorList>
            <person name="Jyothsna T."/>
            <person name="Sasikala C."/>
            <person name="Ramana C."/>
        </authorList>
    </citation>
    <scope>NUCLEOTIDE SEQUENCE [LARGE SCALE GENOMIC DNA]</scope>
    <source>
        <strain evidence="1 2">JC272</strain>
    </source>
</reference>
<evidence type="ECO:0000313" key="1">
    <source>
        <dbReference type="EMBL" id="KKY00905.1"/>
    </source>
</evidence>
<dbReference type="RefSeq" id="WP_046823451.1">
    <property type="nucleotide sequence ID" value="NZ_LBBT01000237.1"/>
</dbReference>
<proteinExistence type="predicted"/>
<protein>
    <submittedName>
        <fullName evidence="1">Uncharacterized protein</fullName>
    </submittedName>
</protein>
<dbReference type="Proteomes" id="UP000034407">
    <property type="component" value="Unassembled WGS sequence"/>
</dbReference>
<evidence type="ECO:0000313" key="2">
    <source>
        <dbReference type="Proteomes" id="UP000034407"/>
    </source>
</evidence>
<name>A0A0M3DE29_9FIRM</name>
<dbReference type="OrthoDB" id="9798730at2"/>
<organism evidence="1 2">
    <name type="scientific">Paraclostridium benzoelyticum</name>
    <dbReference type="NCBI Taxonomy" id="1629550"/>
    <lineage>
        <taxon>Bacteria</taxon>
        <taxon>Bacillati</taxon>
        <taxon>Bacillota</taxon>
        <taxon>Clostridia</taxon>
        <taxon>Peptostreptococcales</taxon>
        <taxon>Peptostreptococcaceae</taxon>
        <taxon>Paraclostridium</taxon>
    </lineage>
</organism>
<keyword evidence="2" id="KW-1185">Reference proteome</keyword>
<dbReference type="EMBL" id="LBBT01000237">
    <property type="protein sequence ID" value="KKY00905.1"/>
    <property type="molecule type" value="Genomic_DNA"/>
</dbReference>
<dbReference type="PATRIC" id="fig|1629550.3.peg.1812"/>
<comment type="caution">
    <text evidence="1">The sequence shown here is derived from an EMBL/GenBank/DDBJ whole genome shotgun (WGS) entry which is preliminary data.</text>
</comment>